<name>A0A0F8XRX1_9ZZZZ</name>
<dbReference type="AlphaFoldDB" id="A0A0F8XRX1"/>
<reference evidence="2" key="1">
    <citation type="journal article" date="2015" name="Nature">
        <title>Complex archaea that bridge the gap between prokaryotes and eukaryotes.</title>
        <authorList>
            <person name="Spang A."/>
            <person name="Saw J.H."/>
            <person name="Jorgensen S.L."/>
            <person name="Zaremba-Niedzwiedzka K."/>
            <person name="Martijn J."/>
            <person name="Lind A.E."/>
            <person name="van Eijk R."/>
            <person name="Schleper C."/>
            <person name="Guy L."/>
            <person name="Ettema T.J."/>
        </authorList>
    </citation>
    <scope>NUCLEOTIDE SEQUENCE</scope>
</reference>
<evidence type="ECO:0000313" key="2">
    <source>
        <dbReference type="EMBL" id="KKK63930.1"/>
    </source>
</evidence>
<organism evidence="2">
    <name type="scientific">marine sediment metagenome</name>
    <dbReference type="NCBI Taxonomy" id="412755"/>
    <lineage>
        <taxon>unclassified sequences</taxon>
        <taxon>metagenomes</taxon>
        <taxon>ecological metagenomes</taxon>
    </lineage>
</organism>
<feature type="region of interest" description="Disordered" evidence="1">
    <location>
        <begin position="1"/>
        <end position="43"/>
    </location>
</feature>
<proteinExistence type="predicted"/>
<feature type="compositionally biased region" description="Basic and acidic residues" evidence="1">
    <location>
        <begin position="33"/>
        <end position="43"/>
    </location>
</feature>
<feature type="compositionally biased region" description="Basic and acidic residues" evidence="1">
    <location>
        <begin position="9"/>
        <end position="21"/>
    </location>
</feature>
<protein>
    <submittedName>
        <fullName evidence="2">Uncharacterized protein</fullName>
    </submittedName>
</protein>
<comment type="caution">
    <text evidence="2">The sequence shown here is derived from an EMBL/GenBank/DDBJ whole genome shotgun (WGS) entry which is preliminary data.</text>
</comment>
<gene>
    <name evidence="2" type="ORF">LCGC14_2989310</name>
</gene>
<dbReference type="EMBL" id="LAZR01061264">
    <property type="protein sequence ID" value="KKK63930.1"/>
    <property type="molecule type" value="Genomic_DNA"/>
</dbReference>
<feature type="non-terminal residue" evidence="2">
    <location>
        <position position="1"/>
    </location>
</feature>
<accession>A0A0F8XRX1</accession>
<sequence>VMVLPRPPWPEKDHGRSDLQHRAKPAGPGQVHWPRESPLRRLQ</sequence>
<evidence type="ECO:0000256" key="1">
    <source>
        <dbReference type="SAM" id="MobiDB-lite"/>
    </source>
</evidence>